<keyword evidence="4 8" id="KW-1133">Transmembrane helix</keyword>
<feature type="transmembrane region" description="Helical" evidence="8">
    <location>
        <begin position="565"/>
        <end position="585"/>
    </location>
</feature>
<evidence type="ECO:0000256" key="4">
    <source>
        <dbReference type="ARBA" id="ARBA00022989"/>
    </source>
</evidence>
<dbReference type="InterPro" id="IPR032394">
    <property type="entry name" value="Anoct_dimer"/>
</dbReference>
<feature type="region of interest" description="Disordered" evidence="7">
    <location>
        <begin position="93"/>
        <end position="115"/>
    </location>
</feature>
<keyword evidence="3 8" id="KW-0812">Transmembrane</keyword>
<evidence type="ECO:0000313" key="11">
    <source>
        <dbReference type="EMBL" id="KAJ3257983.1"/>
    </source>
</evidence>
<dbReference type="GO" id="GO:0032541">
    <property type="term" value="C:cortical endoplasmic reticulum"/>
    <property type="evidence" value="ECO:0007669"/>
    <property type="project" value="TreeGrafter"/>
</dbReference>
<keyword evidence="12" id="KW-1185">Reference proteome</keyword>
<evidence type="ECO:0000259" key="9">
    <source>
        <dbReference type="Pfam" id="PF04547"/>
    </source>
</evidence>
<feature type="transmembrane region" description="Helical" evidence="8">
    <location>
        <begin position="719"/>
        <end position="745"/>
    </location>
</feature>
<gene>
    <name evidence="11" type="primary">ANO7_2</name>
    <name evidence="11" type="ORF">HK103_004117</name>
</gene>
<feature type="transmembrane region" description="Helical" evidence="8">
    <location>
        <begin position="605"/>
        <end position="624"/>
    </location>
</feature>
<dbReference type="Proteomes" id="UP001210925">
    <property type="component" value="Unassembled WGS sequence"/>
</dbReference>
<dbReference type="GO" id="GO:0005886">
    <property type="term" value="C:plasma membrane"/>
    <property type="evidence" value="ECO:0007669"/>
    <property type="project" value="UniProtKB-SubCell"/>
</dbReference>
<name>A0AAD5UK10_9FUNG</name>
<evidence type="ECO:0000256" key="2">
    <source>
        <dbReference type="ARBA" id="ARBA00022475"/>
    </source>
</evidence>
<reference evidence="11" key="1">
    <citation type="submission" date="2020-05" db="EMBL/GenBank/DDBJ databases">
        <title>Phylogenomic resolution of chytrid fungi.</title>
        <authorList>
            <person name="Stajich J.E."/>
            <person name="Amses K."/>
            <person name="Simmons R."/>
            <person name="Seto K."/>
            <person name="Myers J."/>
            <person name="Bonds A."/>
            <person name="Quandt C.A."/>
            <person name="Barry K."/>
            <person name="Liu P."/>
            <person name="Grigoriev I."/>
            <person name="Longcore J.E."/>
            <person name="James T.Y."/>
        </authorList>
    </citation>
    <scope>NUCLEOTIDE SEQUENCE</scope>
    <source>
        <strain evidence="11">PLAUS21</strain>
    </source>
</reference>
<evidence type="ECO:0000256" key="8">
    <source>
        <dbReference type="SAM" id="Phobius"/>
    </source>
</evidence>
<feature type="domain" description="Anoctamin transmembrane" evidence="9">
    <location>
        <begin position="544"/>
        <end position="769"/>
    </location>
</feature>
<protein>
    <submittedName>
        <fullName evidence="11">Anoctamin-7</fullName>
    </submittedName>
</protein>
<evidence type="ECO:0000256" key="7">
    <source>
        <dbReference type="SAM" id="MobiDB-lite"/>
    </source>
</evidence>
<dbReference type="GO" id="GO:0005254">
    <property type="term" value="F:chloride channel activity"/>
    <property type="evidence" value="ECO:0007669"/>
    <property type="project" value="TreeGrafter"/>
</dbReference>
<evidence type="ECO:0000259" key="10">
    <source>
        <dbReference type="Pfam" id="PF16178"/>
    </source>
</evidence>
<dbReference type="PANTHER" id="PTHR12308:SF73">
    <property type="entry name" value="ANOCTAMIN"/>
    <property type="match status" value="1"/>
</dbReference>
<evidence type="ECO:0000256" key="5">
    <source>
        <dbReference type="ARBA" id="ARBA00023136"/>
    </source>
</evidence>
<dbReference type="AlphaFoldDB" id="A0AAD5UK10"/>
<evidence type="ECO:0000256" key="1">
    <source>
        <dbReference type="ARBA" id="ARBA00004651"/>
    </source>
</evidence>
<dbReference type="Pfam" id="PF16178">
    <property type="entry name" value="Anoct_dimer"/>
    <property type="match status" value="1"/>
</dbReference>
<evidence type="ECO:0000256" key="3">
    <source>
        <dbReference type="ARBA" id="ARBA00022692"/>
    </source>
</evidence>
<dbReference type="InterPro" id="IPR049452">
    <property type="entry name" value="Anoctamin_TM"/>
</dbReference>
<evidence type="ECO:0000256" key="6">
    <source>
        <dbReference type="ARBA" id="ARBA00023180"/>
    </source>
</evidence>
<comment type="subcellular location">
    <subcellularLocation>
        <location evidence="1">Cell membrane</location>
        <topology evidence="1">Multi-pass membrane protein</topology>
    </subcellularLocation>
</comment>
<sequence length="775" mass="90260">MGEIENKQYLRANGRNDSRSQVKKMISFWDLERKKKKADEGLNKEIAMDIPMDPSIWTDVDFDLDYQMTKDKKIVNKSVSLPHILVNNLELTDDNSPWNTTANPSPRSSNEFQSSDVQAVSAIGVNQDTSSVEKLVDDFTVDFSQDSDSEYNPSDNFVTKHYLSPIDKPKDPRYYQEWHPVDTHSLHITSIKDRMLKEIMEFQFDKNIHIRRNNRRFLFLYDIKDARLFDSICYWKAANPNCTFMDALEEFVDYEHSDALVKVIFSNHYSPWDAMIKYKLKSKRQQLLEDIFRLLNKDMKREYQTVNAIRGKAITHILKTRLFVEFEKLEEDEDRRFLKILAPFEVLCHEAEKVGMRVNLSINYLKEIIQAKESKFKLSDALPTVSVYNNRNLDLTEAQLNGIVLPLLNSVKESRSVPYIAKNIELYKGGDGPKPNVKLLFFSSARRNEMVYNIILGCSINLQVFRKDEYSIEDLIEISIFDSFYPVHDGPLYFESQDYNDNASTVSSIKPLFRPGQSRADLYQKWKDGFKWRKFISYDPSRDIRNYFGDQHGFYFTWIYFYHKWLAFAAVLGLVVVAFGIFRAMTTVIVTNFQQKLFLVIDNELTPFFAILMNFWSILMLKFWKRAENLTAFRWDTYGVGPINSERPRPEWKPSVIGISPITGQKEYQTTFKERMTKKVTTSAIMFSFLVLLAGLIAALVAMQGFVREQLQSAGSPKLFLQIKISDFSTGIAGSIFTVMQIVLLKPVFTWITVQLNDYENHKTRTEYEGCQSLI</sequence>
<accession>A0AAD5UK10</accession>
<feature type="compositionally biased region" description="Polar residues" evidence="7">
    <location>
        <begin position="94"/>
        <end position="115"/>
    </location>
</feature>
<evidence type="ECO:0000313" key="12">
    <source>
        <dbReference type="Proteomes" id="UP001210925"/>
    </source>
</evidence>
<keyword evidence="5 8" id="KW-0472">Membrane</keyword>
<keyword evidence="6" id="KW-0325">Glycoprotein</keyword>
<feature type="domain" description="Anoctamin dimerisation" evidence="10">
    <location>
        <begin position="300"/>
        <end position="532"/>
    </location>
</feature>
<feature type="transmembrane region" description="Helical" evidence="8">
    <location>
        <begin position="684"/>
        <end position="707"/>
    </location>
</feature>
<dbReference type="GO" id="GO:0046983">
    <property type="term" value="F:protein dimerization activity"/>
    <property type="evidence" value="ECO:0007669"/>
    <property type="project" value="InterPro"/>
</dbReference>
<dbReference type="EMBL" id="JADGKB010000032">
    <property type="protein sequence ID" value="KAJ3257983.1"/>
    <property type="molecule type" value="Genomic_DNA"/>
</dbReference>
<dbReference type="InterPro" id="IPR007632">
    <property type="entry name" value="Anoctamin"/>
</dbReference>
<keyword evidence="2" id="KW-1003">Cell membrane</keyword>
<dbReference type="Pfam" id="PF04547">
    <property type="entry name" value="Anoctamin"/>
    <property type="match status" value="1"/>
</dbReference>
<proteinExistence type="predicted"/>
<organism evidence="11 12">
    <name type="scientific">Boothiomyces macroporosus</name>
    <dbReference type="NCBI Taxonomy" id="261099"/>
    <lineage>
        <taxon>Eukaryota</taxon>
        <taxon>Fungi</taxon>
        <taxon>Fungi incertae sedis</taxon>
        <taxon>Chytridiomycota</taxon>
        <taxon>Chytridiomycota incertae sedis</taxon>
        <taxon>Chytridiomycetes</taxon>
        <taxon>Rhizophydiales</taxon>
        <taxon>Terramycetaceae</taxon>
        <taxon>Boothiomyces</taxon>
    </lineage>
</organism>
<dbReference type="PANTHER" id="PTHR12308">
    <property type="entry name" value="ANOCTAMIN"/>
    <property type="match status" value="1"/>
</dbReference>
<comment type="caution">
    <text evidence="11">The sequence shown here is derived from an EMBL/GenBank/DDBJ whole genome shotgun (WGS) entry which is preliminary data.</text>
</comment>